<evidence type="ECO:0000313" key="6">
    <source>
        <dbReference type="Ensembl" id="ENSAZOP00000009207.1"/>
    </source>
</evidence>
<reference evidence="6" key="2">
    <citation type="submission" date="2025-09" db="UniProtKB">
        <authorList>
            <consortium name="Ensembl"/>
        </authorList>
    </citation>
    <scope>IDENTIFICATION</scope>
</reference>
<dbReference type="InterPro" id="IPR013783">
    <property type="entry name" value="Ig-like_fold"/>
</dbReference>
<dbReference type="Gene3D" id="3.10.320.10">
    <property type="entry name" value="Class II Histocompatibility Antigen, M Beta Chain, Chain B, domain 1"/>
    <property type="match status" value="1"/>
</dbReference>
<sequence>NTACVQGQCMHAACPRTAWVHAHSACVSLHSTCPPVHSLSEVLFCQPDMPSLGLAVTFDNEQLFWFDAPLSRWQPRLPDFPAWPEATEPPSELVHDTTLCQDMCPLSPPATPVPVPPGATLAGATPTGATPCAAGIPVANVFLKRPLEFGRPNTLVCMVGNIFPPAVTIGWQRDGVPVTDGVTDTTYTPIEDLVPQDPVPSDVLATALCGVARGNCTGNARGCCMGTLLGEIARGHCTGTRSGRLHRGVARGHCTATLLGEIARGHCTGTSGGYTGVLDGDVLWDIVEDIEQGTWNTGLTGRLHEQIARAHCAGHGTGHCMGKLSGSHMGTLHGDIALGVVRDMARGHCTGNRMGYCTGKSHGGL</sequence>
<reference evidence="6" key="1">
    <citation type="submission" date="2025-08" db="UniProtKB">
        <authorList>
            <consortium name="Ensembl"/>
        </authorList>
    </citation>
    <scope>IDENTIFICATION</scope>
</reference>
<comment type="subcellular location">
    <subcellularLocation>
        <location evidence="1">Membrane</location>
        <topology evidence="1">Single-pass type I membrane protein</topology>
    </subcellularLocation>
</comment>
<dbReference type="InterPro" id="IPR011162">
    <property type="entry name" value="MHC_I/II-like_Ag-recog"/>
</dbReference>
<dbReference type="AlphaFoldDB" id="A0A8B9UGF4"/>
<proteinExistence type="predicted"/>
<dbReference type="InterPro" id="IPR050160">
    <property type="entry name" value="MHC/Immunoglobulin"/>
</dbReference>
<dbReference type="InterPro" id="IPR036179">
    <property type="entry name" value="Ig-like_dom_sf"/>
</dbReference>
<keyword evidence="4" id="KW-0325">Glycoprotein</keyword>
<dbReference type="Gene3D" id="2.60.40.10">
    <property type="entry name" value="Immunoglobulins"/>
    <property type="match status" value="1"/>
</dbReference>
<dbReference type="PANTHER" id="PTHR19944:SF50">
    <property type="entry name" value="HLA CLASS II HISTOCOMPATIBILITY ANTIGEN, DM ALPHA CHAIN"/>
    <property type="match status" value="1"/>
</dbReference>
<evidence type="ECO:0000256" key="1">
    <source>
        <dbReference type="ARBA" id="ARBA00004479"/>
    </source>
</evidence>
<dbReference type="Proteomes" id="UP000694549">
    <property type="component" value="Unplaced"/>
</dbReference>
<evidence type="ECO:0000259" key="5">
    <source>
        <dbReference type="PROSITE" id="PS50835"/>
    </source>
</evidence>
<dbReference type="PROSITE" id="PS50835">
    <property type="entry name" value="IG_LIKE"/>
    <property type="match status" value="1"/>
</dbReference>
<keyword evidence="7" id="KW-1185">Reference proteome</keyword>
<dbReference type="SUPFAM" id="SSF54452">
    <property type="entry name" value="MHC antigen-recognition domain"/>
    <property type="match status" value="1"/>
</dbReference>
<dbReference type="SUPFAM" id="SSF48726">
    <property type="entry name" value="Immunoglobulin"/>
    <property type="match status" value="1"/>
</dbReference>
<dbReference type="InterPro" id="IPR014745">
    <property type="entry name" value="MHC_II_a/b_N"/>
</dbReference>
<keyword evidence="2" id="KW-0812">Transmembrane</keyword>
<dbReference type="InterPro" id="IPR003597">
    <property type="entry name" value="Ig_C1-set"/>
</dbReference>
<dbReference type="GO" id="GO:0042613">
    <property type="term" value="C:MHC class II protein complex"/>
    <property type="evidence" value="ECO:0007669"/>
    <property type="project" value="InterPro"/>
</dbReference>
<dbReference type="InterPro" id="IPR007110">
    <property type="entry name" value="Ig-like_dom"/>
</dbReference>
<protein>
    <recommendedName>
        <fullName evidence="5">Ig-like domain-containing protein</fullName>
    </recommendedName>
</protein>
<dbReference type="Pfam" id="PF07654">
    <property type="entry name" value="C1-set"/>
    <property type="match status" value="1"/>
</dbReference>
<dbReference type="GO" id="GO:0006955">
    <property type="term" value="P:immune response"/>
    <property type="evidence" value="ECO:0007669"/>
    <property type="project" value="InterPro"/>
</dbReference>
<organism evidence="6 7">
    <name type="scientific">Anas zonorhyncha</name>
    <name type="common">Eastern spot-billed duck</name>
    <dbReference type="NCBI Taxonomy" id="75864"/>
    <lineage>
        <taxon>Eukaryota</taxon>
        <taxon>Metazoa</taxon>
        <taxon>Chordata</taxon>
        <taxon>Craniata</taxon>
        <taxon>Vertebrata</taxon>
        <taxon>Euteleostomi</taxon>
        <taxon>Archelosauria</taxon>
        <taxon>Archosauria</taxon>
        <taxon>Dinosauria</taxon>
        <taxon>Saurischia</taxon>
        <taxon>Theropoda</taxon>
        <taxon>Coelurosauria</taxon>
        <taxon>Aves</taxon>
        <taxon>Neognathae</taxon>
        <taxon>Galloanserae</taxon>
        <taxon>Anseriformes</taxon>
        <taxon>Anatidae</taxon>
        <taxon>Anatinae</taxon>
        <taxon>Anas</taxon>
    </lineage>
</organism>
<keyword evidence="3" id="KW-0472">Membrane</keyword>
<evidence type="ECO:0000256" key="3">
    <source>
        <dbReference type="ARBA" id="ARBA00022989"/>
    </source>
</evidence>
<dbReference type="GO" id="GO:0019882">
    <property type="term" value="P:antigen processing and presentation"/>
    <property type="evidence" value="ECO:0007669"/>
    <property type="project" value="InterPro"/>
</dbReference>
<evidence type="ECO:0000256" key="4">
    <source>
        <dbReference type="ARBA" id="ARBA00023180"/>
    </source>
</evidence>
<name>A0A8B9UGF4_9AVES</name>
<dbReference type="Ensembl" id="ENSAZOT00000009817.1">
    <property type="protein sequence ID" value="ENSAZOP00000009207.1"/>
    <property type="gene ID" value="ENSAZOG00000005805.1"/>
</dbReference>
<dbReference type="PANTHER" id="PTHR19944">
    <property type="entry name" value="MHC CLASS II-RELATED"/>
    <property type="match status" value="1"/>
</dbReference>
<feature type="domain" description="Ig-like" evidence="5">
    <location>
        <begin position="137"/>
        <end position="175"/>
    </location>
</feature>
<evidence type="ECO:0000256" key="2">
    <source>
        <dbReference type="ARBA" id="ARBA00022692"/>
    </source>
</evidence>
<evidence type="ECO:0000313" key="7">
    <source>
        <dbReference type="Proteomes" id="UP000694549"/>
    </source>
</evidence>
<accession>A0A8B9UGF4</accession>
<keyword evidence="3" id="KW-1133">Transmembrane helix</keyword>